<gene>
    <name evidence="1" type="ORF">N0A02_02915</name>
</gene>
<dbReference type="Proteomes" id="UP001469089">
    <property type="component" value="Unassembled WGS sequence"/>
</dbReference>
<comment type="caution">
    <text evidence="1">The sequence shown here is derived from an EMBL/GenBank/DDBJ whole genome shotgun (WGS) entry which is preliminary data.</text>
</comment>
<dbReference type="EMBL" id="JAOALG010000001">
    <property type="protein sequence ID" value="MEQ5838386.1"/>
    <property type="molecule type" value="Genomic_DNA"/>
</dbReference>
<evidence type="ECO:0008006" key="3">
    <source>
        <dbReference type="Google" id="ProtNLM"/>
    </source>
</evidence>
<evidence type="ECO:0000313" key="2">
    <source>
        <dbReference type="Proteomes" id="UP001469089"/>
    </source>
</evidence>
<sequence>MPYRSTIYLDWGVFFLIEAPLAAIKPLLVAGVEPVLAPSGAALLTLNVVHFLEGGDQVEVPANHEIDVGVLVDLDNSKFSADLPQATVAVYVIKVASTARGYIDQCKVAGYSVTDPTTALSFELNASTLDVSVQDADGPILTCRQLEHELEYGEFTRIGQDVMHNAEHGVHRANYIFSGEGLTKPMTTAMELRIHPHPFLADLGVSPGVVNCLDQFALKPSSRGSLAFYRPDEVEVDETTQGAGNQA</sequence>
<reference evidence="1 2" key="1">
    <citation type="journal article" date="2024" name="Chem. Sci.">
        <title>Discovery of a lagriamide polyketide by integrated genome mining, isotopic labeling, and untargeted metabolomics.</title>
        <authorList>
            <person name="Fergusson C.H."/>
            <person name="Saulog J."/>
            <person name="Paulo B.S."/>
            <person name="Wilson D.M."/>
            <person name="Liu D.Y."/>
            <person name="Morehouse N.J."/>
            <person name="Waterworth S."/>
            <person name="Barkei J."/>
            <person name="Gray C.A."/>
            <person name="Kwan J.C."/>
            <person name="Eustaquio A.S."/>
            <person name="Linington R.G."/>
        </authorList>
    </citation>
    <scope>NUCLEOTIDE SEQUENCE [LARGE SCALE GENOMIC DNA]</scope>
    <source>
        <strain evidence="1 2">RL17-338-BIF-B</strain>
    </source>
</reference>
<accession>A0ABV1LHG9</accession>
<keyword evidence="2" id="KW-1185">Reference proteome</keyword>
<dbReference type="RefSeq" id="WP_349541177.1">
    <property type="nucleotide sequence ID" value="NZ_JAOALG010000001.1"/>
</dbReference>
<name>A0ABV1LHG9_9BURK</name>
<evidence type="ECO:0000313" key="1">
    <source>
        <dbReference type="EMBL" id="MEQ5838386.1"/>
    </source>
</evidence>
<organism evidence="1 2">
    <name type="scientific">Paraburkholderia acidicola</name>
    <dbReference type="NCBI Taxonomy" id="1912599"/>
    <lineage>
        <taxon>Bacteria</taxon>
        <taxon>Pseudomonadati</taxon>
        <taxon>Pseudomonadota</taxon>
        <taxon>Betaproteobacteria</taxon>
        <taxon>Burkholderiales</taxon>
        <taxon>Burkholderiaceae</taxon>
        <taxon>Paraburkholderia</taxon>
    </lineage>
</organism>
<protein>
    <recommendedName>
        <fullName evidence="3">Acetoacetate decarboxylase</fullName>
    </recommendedName>
</protein>
<proteinExistence type="predicted"/>